<protein>
    <submittedName>
        <fullName evidence="1">Uncharacterized protein</fullName>
    </submittedName>
</protein>
<evidence type="ECO:0000313" key="1">
    <source>
        <dbReference type="EMBL" id="KAK1859268.1"/>
    </source>
</evidence>
<keyword evidence="2" id="KW-1185">Reference proteome</keyword>
<accession>A0ACC3BMY0</accession>
<dbReference type="EMBL" id="CM020618">
    <property type="protein sequence ID" value="KAK1859268.1"/>
    <property type="molecule type" value="Genomic_DNA"/>
</dbReference>
<sequence length="142" mass="15576">MSGGRHGGSMSSLSMSDLRPARGDDAPSPDQYVVDGRRFSGTEHFAAPASADAAGIQPGGRNRLPWRTMAVAAVLFAVGLTFLLLGGLHFWERDRETGVVFLVIGSLCFLPGSYASYNLWHAWRGTPGFHFHQMADFDDFRW</sequence>
<dbReference type="Proteomes" id="UP000798662">
    <property type="component" value="Chromosome 1"/>
</dbReference>
<reference evidence="1" key="1">
    <citation type="submission" date="2019-11" db="EMBL/GenBank/DDBJ databases">
        <title>Nori genome reveals adaptations in red seaweeds to the harsh intertidal environment.</title>
        <authorList>
            <person name="Wang D."/>
            <person name="Mao Y."/>
        </authorList>
    </citation>
    <scope>NUCLEOTIDE SEQUENCE</scope>
    <source>
        <tissue evidence="1">Gametophyte</tissue>
    </source>
</reference>
<gene>
    <name evidence="1" type="ORF">I4F81_001865</name>
</gene>
<proteinExistence type="predicted"/>
<name>A0ACC3BMY0_PYRYE</name>
<organism evidence="1 2">
    <name type="scientific">Pyropia yezoensis</name>
    <name type="common">Susabi-nori</name>
    <name type="synonym">Porphyra yezoensis</name>
    <dbReference type="NCBI Taxonomy" id="2788"/>
    <lineage>
        <taxon>Eukaryota</taxon>
        <taxon>Rhodophyta</taxon>
        <taxon>Bangiophyceae</taxon>
        <taxon>Bangiales</taxon>
        <taxon>Bangiaceae</taxon>
        <taxon>Pyropia</taxon>
    </lineage>
</organism>
<evidence type="ECO:0000313" key="2">
    <source>
        <dbReference type="Proteomes" id="UP000798662"/>
    </source>
</evidence>
<comment type="caution">
    <text evidence="1">The sequence shown here is derived from an EMBL/GenBank/DDBJ whole genome shotgun (WGS) entry which is preliminary data.</text>
</comment>